<keyword evidence="1" id="KW-0863">Zinc-finger</keyword>
<feature type="region of interest" description="Disordered" evidence="3">
    <location>
        <begin position="1"/>
        <end position="43"/>
    </location>
</feature>
<proteinExistence type="predicted"/>
<feature type="coiled-coil region" evidence="2">
    <location>
        <begin position="429"/>
        <end position="463"/>
    </location>
</feature>
<feature type="compositionally biased region" description="Basic and acidic residues" evidence="3">
    <location>
        <begin position="280"/>
        <end position="302"/>
    </location>
</feature>
<organism evidence="5 6">
    <name type="scientific">Sporormia fimetaria CBS 119925</name>
    <dbReference type="NCBI Taxonomy" id="1340428"/>
    <lineage>
        <taxon>Eukaryota</taxon>
        <taxon>Fungi</taxon>
        <taxon>Dikarya</taxon>
        <taxon>Ascomycota</taxon>
        <taxon>Pezizomycotina</taxon>
        <taxon>Dothideomycetes</taxon>
        <taxon>Pleosporomycetidae</taxon>
        <taxon>Pleosporales</taxon>
        <taxon>Sporormiaceae</taxon>
        <taxon>Sporormia</taxon>
    </lineage>
</organism>
<keyword evidence="6" id="KW-1185">Reference proteome</keyword>
<evidence type="ECO:0000256" key="3">
    <source>
        <dbReference type="SAM" id="MobiDB-lite"/>
    </source>
</evidence>
<dbReference type="InterPro" id="IPR001841">
    <property type="entry name" value="Znf_RING"/>
</dbReference>
<name>A0A6A6UZY1_9PLEO</name>
<keyword evidence="2" id="KW-0175">Coiled coil</keyword>
<evidence type="ECO:0000256" key="1">
    <source>
        <dbReference type="PROSITE-ProRule" id="PRU00175"/>
    </source>
</evidence>
<feature type="compositionally biased region" description="Low complexity" evidence="3">
    <location>
        <begin position="16"/>
        <end position="29"/>
    </location>
</feature>
<evidence type="ECO:0000256" key="2">
    <source>
        <dbReference type="SAM" id="Coils"/>
    </source>
</evidence>
<protein>
    <recommendedName>
        <fullName evidence="4">RING-type domain-containing protein</fullName>
    </recommendedName>
</protein>
<dbReference type="GO" id="GO:0008270">
    <property type="term" value="F:zinc ion binding"/>
    <property type="evidence" value="ECO:0007669"/>
    <property type="project" value="UniProtKB-KW"/>
</dbReference>
<reference evidence="5" key="1">
    <citation type="journal article" date="2020" name="Stud. Mycol.">
        <title>101 Dothideomycetes genomes: a test case for predicting lifestyles and emergence of pathogens.</title>
        <authorList>
            <person name="Haridas S."/>
            <person name="Albert R."/>
            <person name="Binder M."/>
            <person name="Bloem J."/>
            <person name="Labutti K."/>
            <person name="Salamov A."/>
            <person name="Andreopoulos B."/>
            <person name="Baker S."/>
            <person name="Barry K."/>
            <person name="Bills G."/>
            <person name="Bluhm B."/>
            <person name="Cannon C."/>
            <person name="Castanera R."/>
            <person name="Culley D."/>
            <person name="Daum C."/>
            <person name="Ezra D."/>
            <person name="Gonzalez J."/>
            <person name="Henrissat B."/>
            <person name="Kuo A."/>
            <person name="Liang C."/>
            <person name="Lipzen A."/>
            <person name="Lutzoni F."/>
            <person name="Magnuson J."/>
            <person name="Mondo S."/>
            <person name="Nolan M."/>
            <person name="Ohm R."/>
            <person name="Pangilinan J."/>
            <person name="Park H.-J."/>
            <person name="Ramirez L."/>
            <person name="Alfaro M."/>
            <person name="Sun H."/>
            <person name="Tritt A."/>
            <person name="Yoshinaga Y."/>
            <person name="Zwiers L.-H."/>
            <person name="Turgeon B."/>
            <person name="Goodwin S."/>
            <person name="Spatafora J."/>
            <person name="Crous P."/>
            <person name="Grigoriev I."/>
        </authorList>
    </citation>
    <scope>NUCLEOTIDE SEQUENCE</scope>
    <source>
        <strain evidence="5">CBS 119925</strain>
    </source>
</reference>
<feature type="compositionally biased region" description="Basic and acidic residues" evidence="3">
    <location>
        <begin position="318"/>
        <end position="354"/>
    </location>
</feature>
<feature type="compositionally biased region" description="Polar residues" evidence="3">
    <location>
        <begin position="383"/>
        <end position="392"/>
    </location>
</feature>
<evidence type="ECO:0000259" key="4">
    <source>
        <dbReference type="PROSITE" id="PS50089"/>
    </source>
</evidence>
<feature type="region of interest" description="Disordered" evidence="3">
    <location>
        <begin position="277"/>
        <end position="414"/>
    </location>
</feature>
<feature type="compositionally biased region" description="Polar residues" evidence="3">
    <location>
        <begin position="361"/>
        <end position="374"/>
    </location>
</feature>
<accession>A0A6A6UZY1</accession>
<gene>
    <name evidence="5" type="ORF">M011DRAFT_490115</name>
</gene>
<feature type="domain" description="RING-type" evidence="4">
    <location>
        <begin position="71"/>
        <end position="122"/>
    </location>
</feature>
<evidence type="ECO:0000313" key="5">
    <source>
        <dbReference type="EMBL" id="KAF2743034.1"/>
    </source>
</evidence>
<keyword evidence="1" id="KW-0862">Zinc</keyword>
<dbReference type="PROSITE" id="PS50089">
    <property type="entry name" value="ZF_RING_2"/>
    <property type="match status" value="1"/>
</dbReference>
<dbReference type="AlphaFoldDB" id="A0A6A6UZY1"/>
<keyword evidence="1" id="KW-0479">Metal-binding</keyword>
<sequence>MSSEQPPNKPDPPASNPSASDPQAIDLPASDPPVSDPPAKDWQPTYKNTYAFFLAQGLQRDAPFNPHLHSCKLCDGKFDYTIHRPVKVLRLACEHMFRSSCLDNYLERRHEFNHGDRCPHCRARWFLSESGVKSMRRAWEARLDNLAEILDPVEEHYMRVALDEVRLREEEKEEDDRMRADLTRAEKEEEERGRAEDEMAEQEEELLWWFEVELAEAEEEERRRVEDEKERLRIEKERAKTLDLLEGRLDESAKGVEEVGSLKEFRKRTKILKIKRKEKRERDRNKEPVPEQEENTDKEPDTIRQLFADLVEPFTSKDSAEIRKMVDRSVSSERLKRKESNPALPKSERRKALPPDELISAWSTSRSEGVSLSRSRSRKQDSTEQAVTQRYNRSMPPEEASARPRYVDQSTQWDSSEEDFFDGGLEEVWRRNQEKQKQLEEEYVALKQQQKRFAERRKTLEERRRLY</sequence>
<evidence type="ECO:0000313" key="6">
    <source>
        <dbReference type="Proteomes" id="UP000799440"/>
    </source>
</evidence>
<dbReference type="EMBL" id="MU006601">
    <property type="protein sequence ID" value="KAF2743034.1"/>
    <property type="molecule type" value="Genomic_DNA"/>
</dbReference>
<feature type="region of interest" description="Disordered" evidence="3">
    <location>
        <begin position="173"/>
        <end position="197"/>
    </location>
</feature>
<dbReference type="Gene3D" id="3.30.40.10">
    <property type="entry name" value="Zinc/RING finger domain, C3HC4 (zinc finger)"/>
    <property type="match status" value="1"/>
</dbReference>
<dbReference type="Proteomes" id="UP000799440">
    <property type="component" value="Unassembled WGS sequence"/>
</dbReference>
<dbReference type="SUPFAM" id="SSF57850">
    <property type="entry name" value="RING/U-box"/>
    <property type="match status" value="1"/>
</dbReference>
<dbReference type="InterPro" id="IPR013083">
    <property type="entry name" value="Znf_RING/FYVE/PHD"/>
</dbReference>